<feature type="transmembrane region" description="Helical" evidence="1">
    <location>
        <begin position="21"/>
        <end position="38"/>
    </location>
</feature>
<proteinExistence type="predicted"/>
<comment type="caution">
    <text evidence="2">The sequence shown here is derived from an EMBL/GenBank/DDBJ whole genome shotgun (WGS) entry which is preliminary data.</text>
</comment>
<protein>
    <recommendedName>
        <fullName evidence="4">Glucose N-acetyltransferase 1</fullName>
    </recommendedName>
</protein>
<evidence type="ECO:0008006" key="4">
    <source>
        <dbReference type="Google" id="ProtNLM"/>
    </source>
</evidence>
<gene>
    <name evidence="2" type="ORF">FOB60_000999</name>
</gene>
<organism evidence="2 3">
    <name type="scientific">Candida parapsilosis</name>
    <name type="common">Yeast</name>
    <dbReference type="NCBI Taxonomy" id="5480"/>
    <lineage>
        <taxon>Eukaryota</taxon>
        <taxon>Fungi</taxon>
        <taxon>Dikarya</taxon>
        <taxon>Ascomycota</taxon>
        <taxon>Saccharomycotina</taxon>
        <taxon>Pichiomycetes</taxon>
        <taxon>Debaryomycetaceae</taxon>
        <taxon>Candida/Lodderomyces clade</taxon>
        <taxon>Candida</taxon>
    </lineage>
</organism>
<dbReference type="Gene3D" id="3.90.550.10">
    <property type="entry name" value="Spore Coat Polysaccharide Biosynthesis Protein SpsA, Chain A"/>
    <property type="match status" value="1"/>
</dbReference>
<reference evidence="2" key="1">
    <citation type="submission" date="2020-03" db="EMBL/GenBank/DDBJ databases">
        <title>FDA dAtabase for Regulatory Grade micrObial Sequences (FDA-ARGOS): Supporting development and validation of Infectious Disease Dx tests.</title>
        <authorList>
            <person name="Campos J."/>
            <person name="Goldberg B."/>
            <person name="Tallon L."/>
            <person name="Sadzewicz L."/>
            <person name="Vavikolanu K."/>
            <person name="Mehta A."/>
            <person name="Aluvathingal J."/>
            <person name="Nadendla S."/>
            <person name="Nandy P."/>
            <person name="Geyer C."/>
            <person name="Yan Y."/>
            <person name="Sichtig H."/>
        </authorList>
    </citation>
    <scope>NUCLEOTIDE SEQUENCE [LARGE SCALE GENOMIC DNA]</scope>
    <source>
        <strain evidence="2">FDAARGOS_652</strain>
    </source>
</reference>
<accession>A0A8X7TDF3</accession>
<keyword evidence="1" id="KW-1133">Transmembrane helix</keyword>
<sequence length="470" mass="56481">MPDSNSTTNRKWKRFAKNWEFKIAVFVILYFVFSHYVLENTHNVKERGLNKHLKVIPEEVISYYEKQPLDNPDRLAYMQYATNYDYLNLAIMNFAHLRDGNTRIPNLVILYDEVLQHHTSHKWNNLYQVANHYNITLKPVPLVKVYYNDDTPWAASFTKFHVFNQVEFERIVYFDSDSMLIRPKVDNGEIFSSHSNIDELFKIPRELEFVLPQAYWLNNVVEGKSSLKYKKKVEIPDSKRYGLRMRKLVNDISETKNWRLLPSLVFEAHKFDNPRNFFANHVMVVTPSRTTFDHIMKYVYNPIHWSLTNRKKLRKKSEYDMEILNKYLDNELAKGNINVGILPHRVYGVLTGEFREPWHERFVVEPQYLPFIKKRSNRGWDPIKMLQKIKLIHFSDSPIPKPWEMENGEDEYEQPYSTKLIYCKTGNMTEYHAKYTHFKPRLVDDCDSVEIWNWFRKQFNKEKEGIWYSE</sequence>
<dbReference type="EMBL" id="JABWAB010000001">
    <property type="protein sequence ID" value="KAF6059417.1"/>
    <property type="molecule type" value="Genomic_DNA"/>
</dbReference>
<dbReference type="PANTHER" id="PTHR11183">
    <property type="entry name" value="GLYCOGENIN SUBFAMILY MEMBER"/>
    <property type="match status" value="1"/>
</dbReference>
<dbReference type="Proteomes" id="UP000590412">
    <property type="component" value="Unassembled WGS sequence"/>
</dbReference>
<dbReference type="OrthoDB" id="2014201at2759"/>
<evidence type="ECO:0000313" key="2">
    <source>
        <dbReference type="EMBL" id="KAF6059417.1"/>
    </source>
</evidence>
<dbReference type="InterPro" id="IPR050587">
    <property type="entry name" value="GNT1/Glycosyltrans_8"/>
</dbReference>
<dbReference type="SUPFAM" id="SSF53448">
    <property type="entry name" value="Nucleotide-diphospho-sugar transferases"/>
    <property type="match status" value="1"/>
</dbReference>
<evidence type="ECO:0000313" key="3">
    <source>
        <dbReference type="Proteomes" id="UP000590412"/>
    </source>
</evidence>
<keyword evidence="1" id="KW-0472">Membrane</keyword>
<keyword evidence="1" id="KW-0812">Transmembrane</keyword>
<dbReference type="InterPro" id="IPR029044">
    <property type="entry name" value="Nucleotide-diphossugar_trans"/>
</dbReference>
<name>A0A8X7TDF3_CANPA</name>
<dbReference type="AlphaFoldDB" id="A0A8X7TDF3"/>
<evidence type="ECO:0000256" key="1">
    <source>
        <dbReference type="SAM" id="Phobius"/>
    </source>
</evidence>